<sequence>MAAVKQSTVGGAERKQSVVPARKQSVEISTVRKPSLETSDQTGRKASLAVPGMMDDGEVGHKLSVDAQRRPSFDRGRRPSIFDRKQSVVESMGRSTLIMTSAPGARGNIRYENTYKVEPDHRFPSGKVKKIAYDILESSLKDKVYDKDECTRLSQKLSDTIKQNIKALGYNRFKIVVIVAIGQQQGFRPSVSFTSRCLWNDKYDTFSEAVFKNSSLYAVALCYGVYTD</sequence>
<evidence type="ECO:0000313" key="3">
    <source>
        <dbReference type="EMBL" id="KAL3869467.1"/>
    </source>
</evidence>
<name>A0ABD3W9M9_SINWO</name>
<dbReference type="CDD" id="cd21451">
    <property type="entry name" value="DLC-like_TCTEX1D"/>
    <property type="match status" value="1"/>
</dbReference>
<comment type="similarity">
    <text evidence="1">Belongs to the dynein light chain Tctex-type family.</text>
</comment>
<organism evidence="3 4">
    <name type="scientific">Sinanodonta woodiana</name>
    <name type="common">Chinese pond mussel</name>
    <name type="synonym">Anodonta woodiana</name>
    <dbReference type="NCBI Taxonomy" id="1069815"/>
    <lineage>
        <taxon>Eukaryota</taxon>
        <taxon>Metazoa</taxon>
        <taxon>Spiralia</taxon>
        <taxon>Lophotrochozoa</taxon>
        <taxon>Mollusca</taxon>
        <taxon>Bivalvia</taxon>
        <taxon>Autobranchia</taxon>
        <taxon>Heteroconchia</taxon>
        <taxon>Palaeoheterodonta</taxon>
        <taxon>Unionida</taxon>
        <taxon>Unionoidea</taxon>
        <taxon>Unionidae</taxon>
        <taxon>Unioninae</taxon>
        <taxon>Sinanodonta</taxon>
    </lineage>
</organism>
<dbReference type="Proteomes" id="UP001634394">
    <property type="component" value="Unassembled WGS sequence"/>
</dbReference>
<dbReference type="PANTHER" id="PTHR21255:SF7">
    <property type="entry name" value="DYNEIN LIGHT CHAIN TCTEX-TYPE PROTEIN 2B"/>
    <property type="match status" value="1"/>
</dbReference>
<dbReference type="Gene3D" id="3.30.1140.40">
    <property type="entry name" value="Tctex-1"/>
    <property type="match status" value="1"/>
</dbReference>
<accession>A0ABD3W9M9</accession>
<dbReference type="InterPro" id="IPR005334">
    <property type="entry name" value="Tctex-1-like"/>
</dbReference>
<reference evidence="3 4" key="1">
    <citation type="submission" date="2024-11" db="EMBL/GenBank/DDBJ databases">
        <title>Chromosome-level genome assembly of the freshwater bivalve Anodonta woodiana.</title>
        <authorList>
            <person name="Chen X."/>
        </authorList>
    </citation>
    <scope>NUCLEOTIDE SEQUENCE [LARGE SCALE GENOMIC DNA]</scope>
    <source>
        <strain evidence="3">MN2024</strain>
        <tissue evidence="3">Gills</tissue>
    </source>
</reference>
<dbReference type="EMBL" id="JBJQND010000008">
    <property type="protein sequence ID" value="KAL3869467.1"/>
    <property type="molecule type" value="Genomic_DNA"/>
</dbReference>
<proteinExistence type="inferred from homology"/>
<gene>
    <name evidence="3" type="ORF">ACJMK2_042145</name>
</gene>
<dbReference type="AlphaFoldDB" id="A0ABD3W9M9"/>
<protein>
    <submittedName>
        <fullName evidence="3">Uncharacterized protein</fullName>
    </submittedName>
</protein>
<comment type="caution">
    <text evidence="3">The sequence shown here is derived from an EMBL/GenBank/DDBJ whole genome shotgun (WGS) entry which is preliminary data.</text>
</comment>
<feature type="region of interest" description="Disordered" evidence="2">
    <location>
        <begin position="1"/>
        <end position="45"/>
    </location>
</feature>
<dbReference type="PANTHER" id="PTHR21255">
    <property type="entry name" value="T-COMPLEX-ASSOCIATED-TESTIS-EXPRESSED 1/ DYNEIN LIGHT CHAIN"/>
    <property type="match status" value="1"/>
</dbReference>
<dbReference type="Pfam" id="PF03645">
    <property type="entry name" value="Tctex-1"/>
    <property type="match status" value="1"/>
</dbReference>
<evidence type="ECO:0000313" key="4">
    <source>
        <dbReference type="Proteomes" id="UP001634394"/>
    </source>
</evidence>
<evidence type="ECO:0000256" key="2">
    <source>
        <dbReference type="SAM" id="MobiDB-lite"/>
    </source>
</evidence>
<keyword evidence="4" id="KW-1185">Reference proteome</keyword>
<dbReference type="InterPro" id="IPR038586">
    <property type="entry name" value="Tctex-1-like_sf"/>
</dbReference>
<evidence type="ECO:0000256" key="1">
    <source>
        <dbReference type="ARBA" id="ARBA00005361"/>
    </source>
</evidence>